<feature type="domain" description="BRCT" evidence="2">
    <location>
        <begin position="22"/>
        <end position="99"/>
    </location>
</feature>
<dbReference type="InterPro" id="IPR001357">
    <property type="entry name" value="BRCT_dom"/>
</dbReference>
<dbReference type="STRING" id="431595.K3WDG1"/>
<protein>
    <recommendedName>
        <fullName evidence="2">BRCT domain-containing protein</fullName>
    </recommendedName>
</protein>
<accession>K3WDG1</accession>
<dbReference type="VEuPathDB" id="FungiDB:PYU1_G002999"/>
<proteinExistence type="predicted"/>
<dbReference type="PROSITE" id="PS50172">
    <property type="entry name" value="BRCT"/>
    <property type="match status" value="1"/>
</dbReference>
<keyword evidence="4" id="KW-1185">Reference proteome</keyword>
<reference evidence="4" key="1">
    <citation type="journal article" date="2010" name="Genome Biol.">
        <title>Genome sequence of the necrotrophic plant pathogen Pythium ultimum reveals original pathogenicity mechanisms and effector repertoire.</title>
        <authorList>
            <person name="Levesque C.A."/>
            <person name="Brouwer H."/>
            <person name="Cano L."/>
            <person name="Hamilton J.P."/>
            <person name="Holt C."/>
            <person name="Huitema E."/>
            <person name="Raffaele S."/>
            <person name="Robideau G.P."/>
            <person name="Thines M."/>
            <person name="Win J."/>
            <person name="Zerillo M.M."/>
            <person name="Beakes G.W."/>
            <person name="Boore J.L."/>
            <person name="Busam D."/>
            <person name="Dumas B."/>
            <person name="Ferriera S."/>
            <person name="Fuerstenberg S.I."/>
            <person name="Gachon C.M."/>
            <person name="Gaulin E."/>
            <person name="Govers F."/>
            <person name="Grenville-Briggs L."/>
            <person name="Horner N."/>
            <person name="Hostetler J."/>
            <person name="Jiang R.H."/>
            <person name="Johnson J."/>
            <person name="Krajaejun T."/>
            <person name="Lin H."/>
            <person name="Meijer H.J."/>
            <person name="Moore B."/>
            <person name="Morris P."/>
            <person name="Phuntmart V."/>
            <person name="Puiu D."/>
            <person name="Shetty J."/>
            <person name="Stajich J.E."/>
            <person name="Tripathy S."/>
            <person name="Wawra S."/>
            <person name="van West P."/>
            <person name="Whitty B.R."/>
            <person name="Coutinho P.M."/>
            <person name="Henrissat B."/>
            <person name="Martin F."/>
            <person name="Thomas P.D."/>
            <person name="Tyler B.M."/>
            <person name="De Vries R.P."/>
            <person name="Kamoun S."/>
            <person name="Yandell M."/>
            <person name="Tisserat N."/>
            <person name="Buell C.R."/>
        </authorList>
    </citation>
    <scope>NUCLEOTIDE SEQUENCE</scope>
    <source>
        <strain evidence="4">DAOM:BR144</strain>
    </source>
</reference>
<reference evidence="4" key="2">
    <citation type="submission" date="2010-04" db="EMBL/GenBank/DDBJ databases">
        <authorList>
            <person name="Buell R."/>
            <person name="Hamilton J."/>
            <person name="Hostetler J."/>
        </authorList>
    </citation>
    <scope>NUCLEOTIDE SEQUENCE [LARGE SCALE GENOMIC DNA]</scope>
    <source>
        <strain evidence="4">DAOM:BR144</strain>
    </source>
</reference>
<sequence length="138" mass="15305">MVDVRVGQDAQIDCSDVVAGKMVELGAVIVKRFTPRVTHIVLSQLTPVWKDKIAKWSSNVSMSLVRQRDGKGELQIVSQLWVNACYVSKTRMDEKPFFPRELGNDSTGDDDDNGGGGGHAQEYSDNDATTVLQEQQRH</sequence>
<dbReference type="Gene3D" id="3.40.50.10190">
    <property type="entry name" value="BRCT domain"/>
    <property type="match status" value="1"/>
</dbReference>
<reference evidence="3" key="3">
    <citation type="submission" date="2015-02" db="UniProtKB">
        <authorList>
            <consortium name="EnsemblProtists"/>
        </authorList>
    </citation>
    <scope>IDENTIFICATION</scope>
    <source>
        <strain evidence="3">DAOM BR144</strain>
    </source>
</reference>
<dbReference type="EnsemblProtists" id="PYU1_T003002">
    <property type="protein sequence ID" value="PYU1_T003002"/>
    <property type="gene ID" value="PYU1_G002999"/>
</dbReference>
<feature type="region of interest" description="Disordered" evidence="1">
    <location>
        <begin position="96"/>
        <end position="138"/>
    </location>
</feature>
<name>K3WDG1_GLOUD</name>
<dbReference type="AlphaFoldDB" id="K3WDG1"/>
<evidence type="ECO:0000256" key="1">
    <source>
        <dbReference type="SAM" id="MobiDB-lite"/>
    </source>
</evidence>
<evidence type="ECO:0000313" key="4">
    <source>
        <dbReference type="Proteomes" id="UP000019132"/>
    </source>
</evidence>
<dbReference type="SUPFAM" id="SSF52113">
    <property type="entry name" value="BRCT domain"/>
    <property type="match status" value="1"/>
</dbReference>
<evidence type="ECO:0000313" key="3">
    <source>
        <dbReference type="EnsemblProtists" id="PYU1_T003002"/>
    </source>
</evidence>
<dbReference type="InterPro" id="IPR036420">
    <property type="entry name" value="BRCT_dom_sf"/>
</dbReference>
<feature type="compositionally biased region" description="Polar residues" evidence="1">
    <location>
        <begin position="126"/>
        <end position="138"/>
    </location>
</feature>
<dbReference type="InParanoid" id="K3WDG1"/>
<dbReference type="Proteomes" id="UP000019132">
    <property type="component" value="Unassembled WGS sequence"/>
</dbReference>
<evidence type="ECO:0000259" key="2">
    <source>
        <dbReference type="PROSITE" id="PS50172"/>
    </source>
</evidence>
<dbReference type="HOGENOM" id="CLU_1859265_0_0_1"/>
<dbReference type="EMBL" id="GL376628">
    <property type="status" value="NOT_ANNOTATED_CDS"/>
    <property type="molecule type" value="Genomic_DNA"/>
</dbReference>
<organism evidence="3 4">
    <name type="scientific">Globisporangium ultimum (strain ATCC 200006 / CBS 805.95 / DAOM BR144)</name>
    <name type="common">Pythium ultimum</name>
    <dbReference type="NCBI Taxonomy" id="431595"/>
    <lineage>
        <taxon>Eukaryota</taxon>
        <taxon>Sar</taxon>
        <taxon>Stramenopiles</taxon>
        <taxon>Oomycota</taxon>
        <taxon>Peronosporomycetes</taxon>
        <taxon>Pythiales</taxon>
        <taxon>Pythiaceae</taxon>
        <taxon>Globisporangium</taxon>
    </lineage>
</organism>